<dbReference type="GO" id="GO:0004197">
    <property type="term" value="F:cysteine-type endopeptidase activity"/>
    <property type="evidence" value="ECO:0007669"/>
    <property type="project" value="InterPro"/>
</dbReference>
<dbReference type="PROSITE" id="PS51700">
    <property type="entry name" value="SEPARIN"/>
    <property type="match status" value="1"/>
</dbReference>
<sequence>MQYTNDRPPTVKMFTTDCMTKETLRTVLNLKRNSPGFAEQIRIAYEFVIKHMNNPKILLGLWERADDCLKKKIFESLKILDFSNNIENLIMFDVIKLKMGDAIDKETILKKLNRTSEKFKLKIENILIKHNIVKKNRRFIQLNTYLLNHEQISHDKVYKEIKPNILILKEKEIIPEYLMKSQDFTRRNTTDRIKKSNDTFSIQIDQKTKNFKIYPTDNKIQQILNFLKDGNYHKLIRYLKKMLSNTNDNKEYTLFQEIYSLIQRIAQIPSPTPQIFYFTDDWKSDFILRYKLFDTFDHKIRDFKNSELDFKFFREKISSNSPVYLFYKRDHLFHILDISTNMTFNTGIDIDEKIYQLNILLMKSRETITRKVTKNHEIKKWWQDRYSLDFELKNLLQFNIDYKFPSEKILICLDDNLTDFPFENTKSLRDKSVIRLTCSEHFLDENIIKFDKINIVTGVNVARTEKRVNEFLKKYTIKKNTDIIAYFGHGNGQNLLKNCEYSIYMIFGCSSVRIINIEGFKRIGYPLELLQNKNVKIIIGCLWDVTDTDIDSFGLKFIEKLSSGSEFKEALTAAKDTLRLKYLNGASIVCYSKMLL</sequence>
<dbReference type="GO" id="GO:0051307">
    <property type="term" value="P:meiotic chromosome separation"/>
    <property type="evidence" value="ECO:0007669"/>
    <property type="project" value="TreeGrafter"/>
</dbReference>
<dbReference type="GO" id="GO:0006508">
    <property type="term" value="P:proteolysis"/>
    <property type="evidence" value="ECO:0007669"/>
    <property type="project" value="InterPro"/>
</dbReference>
<keyword evidence="4" id="KW-0159">Chromosome partition</keyword>
<gene>
    <name evidence="6" type="ORF">M153_1100073012</name>
</gene>
<comment type="catalytic activity">
    <reaction evidence="1">
        <text>All bonds known to be hydrolyzed by this endopeptidase have arginine in P1 and an acidic residue in P4. P6 is often occupied by an acidic residue or by a hydroxy-amino-acid residue, the phosphorylation of which enhances cleavage.</text>
        <dbReference type="EC" id="3.4.22.49"/>
    </reaction>
</comment>
<evidence type="ECO:0000256" key="3">
    <source>
        <dbReference type="ARBA" id="ARBA00022801"/>
    </source>
</evidence>
<dbReference type="InterPro" id="IPR005314">
    <property type="entry name" value="Peptidase_C50"/>
</dbReference>
<dbReference type="PANTHER" id="PTHR12792">
    <property type="entry name" value="EXTRA SPINDLE POLES 1-RELATED"/>
    <property type="match status" value="1"/>
</dbReference>
<proteinExistence type="predicted"/>
<dbReference type="InterPro" id="IPR030397">
    <property type="entry name" value="SEPARIN_core_dom"/>
</dbReference>
<feature type="domain" description="Peptidase C50" evidence="5">
    <location>
        <begin position="422"/>
        <end position="520"/>
    </location>
</feature>
<organism evidence="6 7">
    <name type="scientific">Pseudoloma neurophilia</name>
    <dbReference type="NCBI Taxonomy" id="146866"/>
    <lineage>
        <taxon>Eukaryota</taxon>
        <taxon>Fungi</taxon>
        <taxon>Fungi incertae sedis</taxon>
        <taxon>Microsporidia</taxon>
        <taxon>Pseudoloma</taxon>
    </lineage>
</organism>
<dbReference type="PANTHER" id="PTHR12792:SF0">
    <property type="entry name" value="SEPARIN"/>
    <property type="match status" value="1"/>
</dbReference>
<protein>
    <recommendedName>
        <fullName evidence="2">separase</fullName>
        <ecNumber evidence="2">3.4.22.49</ecNumber>
    </recommendedName>
</protein>
<keyword evidence="7" id="KW-1185">Reference proteome</keyword>
<dbReference type="GO" id="GO:0005737">
    <property type="term" value="C:cytoplasm"/>
    <property type="evidence" value="ECO:0007669"/>
    <property type="project" value="TreeGrafter"/>
</dbReference>
<dbReference type="EC" id="3.4.22.49" evidence="2"/>
<accession>A0A0R0M8D6</accession>
<keyword evidence="3" id="KW-0378">Hydrolase</keyword>
<name>A0A0R0M8D6_9MICR</name>
<evidence type="ECO:0000313" key="6">
    <source>
        <dbReference type="EMBL" id="KRH95271.1"/>
    </source>
</evidence>
<dbReference type="VEuPathDB" id="MicrosporidiaDB:M153_1100073012"/>
<dbReference type="AlphaFoldDB" id="A0A0R0M8D6"/>
<reference evidence="6 7" key="1">
    <citation type="submission" date="2015-07" db="EMBL/GenBank/DDBJ databases">
        <title>The genome of Pseudoloma neurophilia, a relevant intracellular parasite of the zebrafish.</title>
        <authorList>
            <person name="Ndikumana S."/>
            <person name="Pelin A."/>
            <person name="Sanders J."/>
            <person name="Corradi N."/>
        </authorList>
    </citation>
    <scope>NUCLEOTIDE SEQUENCE [LARGE SCALE GENOMIC DNA]</scope>
    <source>
        <strain evidence="6 7">MK1</strain>
    </source>
</reference>
<dbReference type="EMBL" id="LGUB01000002">
    <property type="protein sequence ID" value="KRH95271.1"/>
    <property type="molecule type" value="Genomic_DNA"/>
</dbReference>
<evidence type="ECO:0000256" key="1">
    <source>
        <dbReference type="ARBA" id="ARBA00000451"/>
    </source>
</evidence>
<evidence type="ECO:0000256" key="4">
    <source>
        <dbReference type="ARBA" id="ARBA00022829"/>
    </source>
</evidence>
<evidence type="ECO:0000313" key="7">
    <source>
        <dbReference type="Proteomes" id="UP000051530"/>
    </source>
</evidence>
<evidence type="ECO:0000256" key="2">
    <source>
        <dbReference type="ARBA" id="ARBA00012489"/>
    </source>
</evidence>
<dbReference type="GO" id="GO:0072686">
    <property type="term" value="C:mitotic spindle"/>
    <property type="evidence" value="ECO:0007669"/>
    <property type="project" value="TreeGrafter"/>
</dbReference>
<comment type="caution">
    <text evidence="6">The sequence shown here is derived from an EMBL/GenBank/DDBJ whole genome shotgun (WGS) entry which is preliminary data.</text>
</comment>
<evidence type="ECO:0000259" key="5">
    <source>
        <dbReference type="PROSITE" id="PS51700"/>
    </source>
</evidence>
<dbReference type="GO" id="GO:0005634">
    <property type="term" value="C:nucleus"/>
    <property type="evidence" value="ECO:0007669"/>
    <property type="project" value="InterPro"/>
</dbReference>
<dbReference type="Proteomes" id="UP000051530">
    <property type="component" value="Unassembled WGS sequence"/>
</dbReference>
<dbReference type="OrthoDB" id="10255632at2759"/>
<dbReference type="Pfam" id="PF03568">
    <property type="entry name" value="Separin_C"/>
    <property type="match status" value="1"/>
</dbReference>